<evidence type="ECO:0000256" key="3">
    <source>
        <dbReference type="ARBA" id="ARBA00009677"/>
    </source>
</evidence>
<evidence type="ECO:0000256" key="1">
    <source>
        <dbReference type="ARBA" id="ARBA00004365"/>
    </source>
</evidence>
<organism evidence="9 10">
    <name type="scientific">Tranquillimonas alkanivorans</name>
    <dbReference type="NCBI Taxonomy" id="441119"/>
    <lineage>
        <taxon>Bacteria</taxon>
        <taxon>Pseudomonadati</taxon>
        <taxon>Pseudomonadota</taxon>
        <taxon>Alphaproteobacteria</taxon>
        <taxon>Rhodobacterales</taxon>
        <taxon>Roseobacteraceae</taxon>
        <taxon>Tranquillimonas</taxon>
    </lineage>
</organism>
<sequence length="470" mass="48840">MSISSAILTARSGLVATEKWAQTTSENIANAGREGYVRRGVSLSARAGGTVEITGISRDVDASLDRMHRGEVSRIARQETLAASLEAHAAHLGEPGDASSLSGRLTDLQGAFDLLYNDPGNEAAQRGVLDAAEALSGELNGASESLDRVRHDNERGIAADVATVNDALERLSDLNGRIALEGGATARRAALQDEVAQELDALSEIADLRISLDVTGRTNVHFSGGAALLEGTTVQTLTYDAATGRLHAGGVDVTPGTQGARGFSEGRLAARFDLKTQVLPRMGMQLDEFARVLVEGFEQADASLGAGQAGLFTDAGAAFDAGGVAELAARITVNDLARPEAGGQLSRLRDGMGATGPGVDGDPSQIGAFAAVLDQPQTFDAGAGLGAEVAVSDYVTNLIADQQLVRTTALDRRDTIAAGAEAIEAARMNLQGVNVDDELQQLMMIEQSYAANAQMMTALGRMLDTLIEAV</sequence>
<dbReference type="InterPro" id="IPR053927">
    <property type="entry name" value="FlgK_helical"/>
</dbReference>
<dbReference type="NCBIfam" id="TIGR02492">
    <property type="entry name" value="flgK_ends"/>
    <property type="match status" value="1"/>
</dbReference>
<dbReference type="Pfam" id="PF06429">
    <property type="entry name" value="Flg_bbr_C"/>
    <property type="match status" value="1"/>
</dbReference>
<evidence type="ECO:0000313" key="10">
    <source>
        <dbReference type="Proteomes" id="UP000199356"/>
    </source>
</evidence>
<dbReference type="GO" id="GO:0005198">
    <property type="term" value="F:structural molecule activity"/>
    <property type="evidence" value="ECO:0007669"/>
    <property type="project" value="InterPro"/>
</dbReference>
<keyword evidence="9" id="KW-0969">Cilium</keyword>
<feature type="domain" description="Flagellar basal-body/hook protein C-terminal" evidence="7">
    <location>
        <begin position="432"/>
        <end position="467"/>
    </location>
</feature>
<dbReference type="STRING" id="441119.SAMN04488047_11043"/>
<dbReference type="GO" id="GO:0009424">
    <property type="term" value="C:bacterial-type flagellum hook"/>
    <property type="evidence" value="ECO:0007669"/>
    <property type="project" value="InterPro"/>
</dbReference>
<dbReference type="GO" id="GO:0044780">
    <property type="term" value="P:bacterial-type flagellum assembly"/>
    <property type="evidence" value="ECO:0007669"/>
    <property type="project" value="InterPro"/>
</dbReference>
<evidence type="ECO:0000256" key="6">
    <source>
        <dbReference type="ARBA" id="ARBA00023143"/>
    </source>
</evidence>
<feature type="domain" description="Flagellar hook-associated protein FlgK helical" evidence="8">
    <location>
        <begin position="97"/>
        <end position="302"/>
    </location>
</feature>
<evidence type="ECO:0000259" key="7">
    <source>
        <dbReference type="Pfam" id="PF06429"/>
    </source>
</evidence>
<dbReference type="InterPro" id="IPR002371">
    <property type="entry name" value="FlgK"/>
</dbReference>
<evidence type="ECO:0000313" key="9">
    <source>
        <dbReference type="EMBL" id="SFP65753.1"/>
    </source>
</evidence>
<dbReference type="RefSeq" id="WP_093422604.1">
    <property type="nucleotide sequence ID" value="NZ_FOXA01000010.1"/>
</dbReference>
<dbReference type="InterPro" id="IPR010930">
    <property type="entry name" value="Flg_bb/hook_C_dom"/>
</dbReference>
<keyword evidence="9" id="KW-0282">Flagellum</keyword>
<comment type="subcellular location">
    <subcellularLocation>
        <location evidence="1">Bacterial flagellum</location>
    </subcellularLocation>
    <subcellularLocation>
        <location evidence="2">Secreted</location>
    </subcellularLocation>
</comment>
<keyword evidence="10" id="KW-1185">Reference proteome</keyword>
<dbReference type="AlphaFoldDB" id="A0A1I5S4N8"/>
<dbReference type="GO" id="GO:0005576">
    <property type="term" value="C:extracellular region"/>
    <property type="evidence" value="ECO:0007669"/>
    <property type="project" value="UniProtKB-SubCell"/>
</dbReference>
<dbReference type="Proteomes" id="UP000199356">
    <property type="component" value="Unassembled WGS sequence"/>
</dbReference>
<proteinExistence type="inferred from homology"/>
<keyword evidence="6" id="KW-0975">Bacterial flagellum</keyword>
<keyword evidence="9" id="KW-0966">Cell projection</keyword>
<dbReference type="OrthoDB" id="7181295at2"/>
<evidence type="ECO:0000259" key="8">
    <source>
        <dbReference type="Pfam" id="PF22638"/>
    </source>
</evidence>
<dbReference type="EMBL" id="FOXA01000010">
    <property type="protein sequence ID" value="SFP65753.1"/>
    <property type="molecule type" value="Genomic_DNA"/>
</dbReference>
<dbReference type="Pfam" id="PF22638">
    <property type="entry name" value="FlgK_D1"/>
    <property type="match status" value="1"/>
</dbReference>
<dbReference type="PANTHER" id="PTHR30033">
    <property type="entry name" value="FLAGELLAR HOOK-ASSOCIATED PROTEIN 1"/>
    <property type="match status" value="1"/>
</dbReference>
<comment type="similarity">
    <text evidence="3">Belongs to the flagella basal body rod proteins family.</text>
</comment>
<evidence type="ECO:0000256" key="2">
    <source>
        <dbReference type="ARBA" id="ARBA00004613"/>
    </source>
</evidence>
<reference evidence="9 10" key="1">
    <citation type="submission" date="2016-10" db="EMBL/GenBank/DDBJ databases">
        <authorList>
            <person name="de Groot N.N."/>
        </authorList>
    </citation>
    <scope>NUCLEOTIDE SEQUENCE [LARGE SCALE GENOMIC DNA]</scope>
    <source>
        <strain evidence="9 10">DSM 19547</strain>
    </source>
</reference>
<dbReference type="SUPFAM" id="SSF64518">
    <property type="entry name" value="Phase 1 flagellin"/>
    <property type="match status" value="1"/>
</dbReference>
<protein>
    <recommendedName>
        <fullName evidence="4">Flagellar hook-associated protein 1</fullName>
    </recommendedName>
</protein>
<accession>A0A1I5S4N8</accession>
<evidence type="ECO:0000256" key="5">
    <source>
        <dbReference type="ARBA" id="ARBA00022525"/>
    </source>
</evidence>
<gene>
    <name evidence="9" type="ORF">SAMN04488047_11043</name>
</gene>
<name>A0A1I5S4N8_9RHOB</name>
<keyword evidence="5" id="KW-0964">Secreted</keyword>
<evidence type="ECO:0000256" key="4">
    <source>
        <dbReference type="ARBA" id="ARBA00016244"/>
    </source>
</evidence>
<dbReference type="PANTHER" id="PTHR30033:SF2">
    <property type="entry name" value="FLAGELLAR HOOK PROTEIN"/>
    <property type="match status" value="1"/>
</dbReference>